<accession>A0A1M7UAH0</accession>
<proteinExistence type="predicted"/>
<feature type="transmembrane region" description="Helical" evidence="1">
    <location>
        <begin position="138"/>
        <end position="157"/>
    </location>
</feature>
<dbReference type="OrthoDB" id="7261056at2"/>
<evidence type="ECO:0008006" key="4">
    <source>
        <dbReference type="Google" id="ProtNLM"/>
    </source>
</evidence>
<keyword evidence="1" id="KW-0472">Membrane</keyword>
<keyword evidence="1" id="KW-0812">Transmembrane</keyword>
<keyword evidence="3" id="KW-1185">Reference proteome</keyword>
<organism evidence="2 3">
    <name type="scientific">Bradyrhizobium erythrophlei</name>
    <dbReference type="NCBI Taxonomy" id="1437360"/>
    <lineage>
        <taxon>Bacteria</taxon>
        <taxon>Pseudomonadati</taxon>
        <taxon>Pseudomonadota</taxon>
        <taxon>Alphaproteobacteria</taxon>
        <taxon>Hyphomicrobiales</taxon>
        <taxon>Nitrobacteraceae</taxon>
        <taxon>Bradyrhizobium</taxon>
    </lineage>
</organism>
<evidence type="ECO:0000256" key="1">
    <source>
        <dbReference type="SAM" id="Phobius"/>
    </source>
</evidence>
<keyword evidence="1" id="KW-1133">Transmembrane helix</keyword>
<feature type="transmembrane region" description="Helical" evidence="1">
    <location>
        <begin position="99"/>
        <end position="126"/>
    </location>
</feature>
<dbReference type="RefSeq" id="WP_072820564.1">
    <property type="nucleotide sequence ID" value="NZ_LT670849.1"/>
</dbReference>
<dbReference type="Proteomes" id="UP000184096">
    <property type="component" value="Chromosome I"/>
</dbReference>
<dbReference type="EMBL" id="LT670849">
    <property type="protein sequence ID" value="SHN79877.1"/>
    <property type="molecule type" value="Genomic_DNA"/>
</dbReference>
<dbReference type="AlphaFoldDB" id="A0A1M7UAH0"/>
<evidence type="ECO:0000313" key="2">
    <source>
        <dbReference type="EMBL" id="SHN79877.1"/>
    </source>
</evidence>
<gene>
    <name evidence="2" type="ORF">SAMN05444170_4148</name>
</gene>
<reference evidence="3" key="1">
    <citation type="submission" date="2016-11" db="EMBL/GenBank/DDBJ databases">
        <authorList>
            <person name="Varghese N."/>
            <person name="Submissions S."/>
        </authorList>
    </citation>
    <scope>NUCLEOTIDE SEQUENCE [LARGE SCALE GENOMIC DNA]</scope>
    <source>
        <strain evidence="3">GAS401</strain>
    </source>
</reference>
<protein>
    <recommendedName>
        <fullName evidence="4">DUF962 domain-containing protein</fullName>
    </recommendedName>
</protein>
<sequence length="211" mass="24684">MIKNFREQLRIQRWDDHRFYHHSRINQSLHFVSAVSFLIGYVMMFFDPLMSALIGWLVSMTSRQAGHFFFEPRDYDHLNHATHEHKEEIKVGYNLRRKIVLMTIWALSPVVLYVDPTLFGLVTPWASPADFMRQVAKVWLVVGLGGLLFRGVQLFFIRDVETGLVWMTKILTDPFNDFKLYCKAPLALLRGELIDPGLDIIEHNELVEKHA</sequence>
<feature type="transmembrane region" description="Helical" evidence="1">
    <location>
        <begin position="31"/>
        <end position="58"/>
    </location>
</feature>
<name>A0A1M7UAH0_9BRAD</name>
<evidence type="ECO:0000313" key="3">
    <source>
        <dbReference type="Proteomes" id="UP000184096"/>
    </source>
</evidence>